<evidence type="ECO:0000313" key="2">
    <source>
        <dbReference type="EMBL" id="OGG24244.1"/>
    </source>
</evidence>
<dbReference type="PANTHER" id="PTHR36194">
    <property type="entry name" value="S-LAYER-LIKE PROTEIN"/>
    <property type="match status" value="1"/>
</dbReference>
<organism evidence="2 3">
    <name type="scientific">Candidatus Gottesmanbacteria bacterium RIFCSPLOWO2_01_FULL_43_11b</name>
    <dbReference type="NCBI Taxonomy" id="1798392"/>
    <lineage>
        <taxon>Bacteria</taxon>
        <taxon>Candidatus Gottesmaniibacteriota</taxon>
    </lineage>
</organism>
<dbReference type="PANTHER" id="PTHR36194:SF1">
    <property type="entry name" value="S-LAYER-LIKE PROTEIN"/>
    <property type="match status" value="1"/>
</dbReference>
<name>A0A1F6AHP8_9BACT</name>
<feature type="domain" description="SH3b" evidence="1">
    <location>
        <begin position="229"/>
        <end position="295"/>
    </location>
</feature>
<dbReference type="InterPro" id="IPR013229">
    <property type="entry name" value="PEGA"/>
</dbReference>
<evidence type="ECO:0000259" key="1">
    <source>
        <dbReference type="PROSITE" id="PS51781"/>
    </source>
</evidence>
<dbReference type="Pfam" id="PF08308">
    <property type="entry name" value="PEGA"/>
    <property type="match status" value="1"/>
</dbReference>
<comment type="caution">
    <text evidence="2">The sequence shown here is derived from an EMBL/GenBank/DDBJ whole genome shotgun (WGS) entry which is preliminary data.</text>
</comment>
<proteinExistence type="predicted"/>
<dbReference type="AlphaFoldDB" id="A0A1F6AHP8"/>
<dbReference type="STRING" id="1798392.A3A79_03590"/>
<accession>A0A1F6AHP8</accession>
<sequence>MGRKLAVLALLVVFVALIFGAIRFFMNRSPRLGELRVDSSPTVSISLDNNHLGRSPFQDKVQAGEYTIKLTPESTIDQLASWQGKISVGQNLLTYVNANIAESELTTAVDLLWLEKISSKNTELSLTTNPDGATVLVDNETRGVSPLTLSDITPGDHTLSVTSPGFAPRNLKIKTTAGYKLIVSMKLALSSNISPTPEATSSPTPSVSVTPTLKITPTKAATSSADPAKPFAIIKDTPTGFLRVRMEPSTAATEAARVNPGEKYHIYDEKSGWYKIQYEGTSKGWISGQYAEKVE</sequence>
<dbReference type="PROSITE" id="PS51781">
    <property type="entry name" value="SH3B"/>
    <property type="match status" value="1"/>
</dbReference>
<dbReference type="Proteomes" id="UP000178759">
    <property type="component" value="Unassembled WGS sequence"/>
</dbReference>
<dbReference type="EMBL" id="MFJV01000001">
    <property type="protein sequence ID" value="OGG24244.1"/>
    <property type="molecule type" value="Genomic_DNA"/>
</dbReference>
<dbReference type="Pfam" id="PF08239">
    <property type="entry name" value="SH3_3"/>
    <property type="match status" value="1"/>
</dbReference>
<protein>
    <recommendedName>
        <fullName evidence="1">SH3b domain-containing protein</fullName>
    </recommendedName>
</protein>
<evidence type="ECO:0000313" key="3">
    <source>
        <dbReference type="Proteomes" id="UP000178759"/>
    </source>
</evidence>
<dbReference type="InterPro" id="IPR003646">
    <property type="entry name" value="SH3-like_bac-type"/>
</dbReference>
<gene>
    <name evidence="2" type="ORF">A3A79_03590</name>
</gene>
<reference evidence="2 3" key="1">
    <citation type="journal article" date="2016" name="Nat. Commun.">
        <title>Thousands of microbial genomes shed light on interconnected biogeochemical processes in an aquifer system.</title>
        <authorList>
            <person name="Anantharaman K."/>
            <person name="Brown C.T."/>
            <person name="Hug L.A."/>
            <person name="Sharon I."/>
            <person name="Castelle C.J."/>
            <person name="Probst A.J."/>
            <person name="Thomas B.C."/>
            <person name="Singh A."/>
            <person name="Wilkins M.J."/>
            <person name="Karaoz U."/>
            <person name="Brodie E.L."/>
            <person name="Williams K.H."/>
            <person name="Hubbard S.S."/>
            <person name="Banfield J.F."/>
        </authorList>
    </citation>
    <scope>NUCLEOTIDE SEQUENCE [LARGE SCALE GENOMIC DNA]</scope>
</reference>
<dbReference type="Gene3D" id="2.30.30.40">
    <property type="entry name" value="SH3 Domains"/>
    <property type="match status" value="1"/>
</dbReference>
<dbReference type="SMART" id="SM00287">
    <property type="entry name" value="SH3b"/>
    <property type="match status" value="1"/>
</dbReference>